<evidence type="ECO:0000256" key="1">
    <source>
        <dbReference type="SAM" id="MobiDB-lite"/>
    </source>
</evidence>
<evidence type="ECO:0000313" key="3">
    <source>
        <dbReference type="Proteomes" id="UP000234275"/>
    </source>
</evidence>
<organism evidence="2 3">
    <name type="scientific">Aspergillus steynii IBT 23096</name>
    <dbReference type="NCBI Taxonomy" id="1392250"/>
    <lineage>
        <taxon>Eukaryota</taxon>
        <taxon>Fungi</taxon>
        <taxon>Dikarya</taxon>
        <taxon>Ascomycota</taxon>
        <taxon>Pezizomycotina</taxon>
        <taxon>Eurotiomycetes</taxon>
        <taxon>Eurotiomycetidae</taxon>
        <taxon>Eurotiales</taxon>
        <taxon>Aspergillaceae</taxon>
        <taxon>Aspergillus</taxon>
        <taxon>Aspergillus subgen. Circumdati</taxon>
    </lineage>
</organism>
<evidence type="ECO:0000313" key="2">
    <source>
        <dbReference type="EMBL" id="PLB46698.1"/>
    </source>
</evidence>
<dbReference type="EMBL" id="MSFO01000006">
    <property type="protein sequence ID" value="PLB46698.1"/>
    <property type="molecule type" value="Genomic_DNA"/>
</dbReference>
<comment type="caution">
    <text evidence="2">The sequence shown here is derived from an EMBL/GenBank/DDBJ whole genome shotgun (WGS) entry which is preliminary data.</text>
</comment>
<proteinExistence type="predicted"/>
<feature type="region of interest" description="Disordered" evidence="1">
    <location>
        <begin position="64"/>
        <end position="83"/>
    </location>
</feature>
<sequence>MDWIPGDFDLDKVPFGSDGRSTQRNGAHVRSHLIGRNQINSFLLLPDLLLQDNYLPVDPRRRHGTLIASQPGGQERPDLQRQSVKRPSCELIRGVLCSSDKSWHPSSLEMGLFLSAEWHILTGYGHFPSPVRLLIDVGAAIGLTGLGCMPAGRPGSKSPRQDAEGRCEAWSF</sequence>
<dbReference type="AlphaFoldDB" id="A0A2I2G1E8"/>
<name>A0A2I2G1E8_9EURO</name>
<dbReference type="GeneID" id="36557294"/>
<dbReference type="RefSeq" id="XP_024702000.1">
    <property type="nucleotide sequence ID" value="XM_024849595.1"/>
</dbReference>
<gene>
    <name evidence="2" type="ORF">P170DRAFT_438403</name>
</gene>
<protein>
    <submittedName>
        <fullName evidence="2">Uncharacterized protein</fullName>
    </submittedName>
</protein>
<dbReference type="VEuPathDB" id="FungiDB:P170DRAFT_438403"/>
<keyword evidence="3" id="KW-1185">Reference proteome</keyword>
<accession>A0A2I2G1E8</accession>
<reference evidence="2 3" key="1">
    <citation type="submission" date="2016-12" db="EMBL/GenBank/DDBJ databases">
        <title>The genomes of Aspergillus section Nigri reveals drivers in fungal speciation.</title>
        <authorList>
            <consortium name="DOE Joint Genome Institute"/>
            <person name="Vesth T.C."/>
            <person name="Nybo J."/>
            <person name="Theobald S."/>
            <person name="Brandl J."/>
            <person name="Frisvad J.C."/>
            <person name="Nielsen K.F."/>
            <person name="Lyhne E.K."/>
            <person name="Kogle M.E."/>
            <person name="Kuo A."/>
            <person name="Riley R."/>
            <person name="Clum A."/>
            <person name="Nolan M."/>
            <person name="Lipzen A."/>
            <person name="Salamov A."/>
            <person name="Henrissat B."/>
            <person name="Wiebenga A."/>
            <person name="De Vries R.P."/>
            <person name="Grigoriev I.V."/>
            <person name="Mortensen U.H."/>
            <person name="Andersen M.R."/>
            <person name="Baker S.E."/>
        </authorList>
    </citation>
    <scope>NUCLEOTIDE SEQUENCE [LARGE SCALE GENOMIC DNA]</scope>
    <source>
        <strain evidence="2 3">IBT 23096</strain>
    </source>
</reference>
<dbReference type="Proteomes" id="UP000234275">
    <property type="component" value="Unassembled WGS sequence"/>
</dbReference>